<name>A0ABY8X197_9BACL</name>
<proteinExistence type="predicted"/>
<keyword evidence="2" id="KW-1185">Reference proteome</keyword>
<sequence length="253" mass="28777">MKKIFKIMLAFTFVSPVFQFNQHFSNEAKAQMVTDDSTSYFITKEKPSKKETKNKIVFEQDNVSVIATKKKSANPPSDTLIDSVEIINGTQNYTINFTDEFDTINSISISPTNKFLALQAGSLGYNSLYVVNLKNGSYKLINSIVKSSKPVETVTAYKWSPNGQKFAFSYGDPSLSRIAVYNVFYNTFTYVPRETKTMSTAFILWDKNGSFIDYASEYPSDEFKLYRYSFDTKNNKVIKKLAAKELAQMNTLN</sequence>
<dbReference type="Gene3D" id="2.120.10.30">
    <property type="entry name" value="TolB, C-terminal domain"/>
    <property type="match status" value="1"/>
</dbReference>
<gene>
    <name evidence="1" type="ORF">QPK24_15245</name>
</gene>
<dbReference type="RefSeq" id="WP_285742497.1">
    <property type="nucleotide sequence ID" value="NZ_CP127162.1"/>
</dbReference>
<protein>
    <submittedName>
        <fullName evidence="1">Uncharacterized protein</fullName>
    </submittedName>
</protein>
<evidence type="ECO:0000313" key="2">
    <source>
        <dbReference type="Proteomes" id="UP001236415"/>
    </source>
</evidence>
<evidence type="ECO:0000313" key="1">
    <source>
        <dbReference type="EMBL" id="WIV17769.1"/>
    </source>
</evidence>
<organism evidence="1 2">
    <name type="scientific">Paenibacillus polygoni</name>
    <dbReference type="NCBI Taxonomy" id="3050112"/>
    <lineage>
        <taxon>Bacteria</taxon>
        <taxon>Bacillati</taxon>
        <taxon>Bacillota</taxon>
        <taxon>Bacilli</taxon>
        <taxon>Bacillales</taxon>
        <taxon>Paenibacillaceae</taxon>
        <taxon>Paenibacillus</taxon>
    </lineage>
</organism>
<dbReference type="Proteomes" id="UP001236415">
    <property type="component" value="Chromosome"/>
</dbReference>
<reference evidence="1 2" key="1">
    <citation type="submission" date="2023-06" db="EMBL/GenBank/DDBJ databases">
        <title>Paenibacillus polygonum sp. nov., an endophytic bacterium, isolated from Polygonum lapathifolium L. in Nanji Wetland National Nature Reserve, South of Poyang Lake, Jiangxi Province, China.</title>
        <authorList>
            <person name="Yu Z."/>
        </authorList>
    </citation>
    <scope>NUCLEOTIDE SEQUENCE [LARGE SCALE GENOMIC DNA]</scope>
    <source>
        <strain evidence="1 2">C31</strain>
    </source>
</reference>
<dbReference type="SUPFAM" id="SSF82171">
    <property type="entry name" value="DPP6 N-terminal domain-like"/>
    <property type="match status" value="1"/>
</dbReference>
<dbReference type="InterPro" id="IPR011042">
    <property type="entry name" value="6-blade_b-propeller_TolB-like"/>
</dbReference>
<dbReference type="EMBL" id="CP127162">
    <property type="protein sequence ID" value="WIV17769.1"/>
    <property type="molecule type" value="Genomic_DNA"/>
</dbReference>
<accession>A0ABY8X197</accession>